<proteinExistence type="predicted"/>
<comment type="caution">
    <text evidence="1">The sequence shown here is derived from an EMBL/GenBank/DDBJ whole genome shotgun (WGS) entry which is preliminary data.</text>
</comment>
<reference evidence="1" key="1">
    <citation type="submission" date="2021-06" db="EMBL/GenBank/DDBJ databases">
        <authorList>
            <person name="Kallberg Y."/>
            <person name="Tangrot J."/>
            <person name="Rosling A."/>
        </authorList>
    </citation>
    <scope>NUCLEOTIDE SEQUENCE</scope>
    <source>
        <strain evidence="1">MA461A</strain>
    </source>
</reference>
<evidence type="ECO:0000313" key="2">
    <source>
        <dbReference type="Proteomes" id="UP000789920"/>
    </source>
</evidence>
<sequence length="46" mass="5367">QKDATKELFLDADKQYLTAIDKLFNLVCVSDDYTKAFKILKKIKNE</sequence>
<protein>
    <submittedName>
        <fullName evidence="1">26748_t:CDS:1</fullName>
    </submittedName>
</protein>
<feature type="non-terminal residue" evidence="1">
    <location>
        <position position="1"/>
    </location>
</feature>
<dbReference type="Proteomes" id="UP000789920">
    <property type="component" value="Unassembled WGS sequence"/>
</dbReference>
<name>A0ACA9SGX8_9GLOM</name>
<accession>A0ACA9SGX8</accession>
<dbReference type="EMBL" id="CAJVQC010118963">
    <property type="protein sequence ID" value="CAG8837903.1"/>
    <property type="molecule type" value="Genomic_DNA"/>
</dbReference>
<gene>
    <name evidence="1" type="ORF">RPERSI_LOCUS30472</name>
</gene>
<feature type="non-terminal residue" evidence="1">
    <location>
        <position position="46"/>
    </location>
</feature>
<organism evidence="1 2">
    <name type="scientific">Racocetra persica</name>
    <dbReference type="NCBI Taxonomy" id="160502"/>
    <lineage>
        <taxon>Eukaryota</taxon>
        <taxon>Fungi</taxon>
        <taxon>Fungi incertae sedis</taxon>
        <taxon>Mucoromycota</taxon>
        <taxon>Glomeromycotina</taxon>
        <taxon>Glomeromycetes</taxon>
        <taxon>Diversisporales</taxon>
        <taxon>Gigasporaceae</taxon>
        <taxon>Racocetra</taxon>
    </lineage>
</organism>
<evidence type="ECO:0000313" key="1">
    <source>
        <dbReference type="EMBL" id="CAG8837903.1"/>
    </source>
</evidence>
<keyword evidence="2" id="KW-1185">Reference proteome</keyword>